<dbReference type="eggNOG" id="COG5546">
    <property type="taxonomic scope" value="Bacteria"/>
</dbReference>
<protein>
    <recommendedName>
        <fullName evidence="4">Holin</fullName>
    </recommendedName>
</protein>
<feature type="region of interest" description="Disordered" evidence="1">
    <location>
        <begin position="54"/>
        <end position="74"/>
    </location>
</feature>
<keyword evidence="3" id="KW-1185">Reference proteome</keyword>
<dbReference type="Proteomes" id="UP000004198">
    <property type="component" value="Unassembled WGS sequence"/>
</dbReference>
<accession>C6PVQ0</accession>
<dbReference type="OrthoDB" id="1922895at2"/>
<sequence>MNNRFKNYGLWVSIAAFIPLLLNGFGIDVLPKNYSDVVNALLGILVTAGILSNPQTESKGYLDDKKTDENKDSK</sequence>
<evidence type="ECO:0000256" key="1">
    <source>
        <dbReference type="SAM" id="MobiDB-lite"/>
    </source>
</evidence>
<evidence type="ECO:0000313" key="2">
    <source>
        <dbReference type="EMBL" id="EET86674.1"/>
    </source>
</evidence>
<reference evidence="2 3" key="1">
    <citation type="submission" date="2009-06" db="EMBL/GenBank/DDBJ databases">
        <title>The draft genome of Clostridium carboxidivorans P7.</title>
        <authorList>
            <consortium name="US DOE Joint Genome Institute (JGI-PGF)"/>
            <person name="Lucas S."/>
            <person name="Copeland A."/>
            <person name="Lapidus A."/>
            <person name="Glavina del Rio T."/>
            <person name="Tice H."/>
            <person name="Bruce D."/>
            <person name="Goodwin L."/>
            <person name="Pitluck S."/>
            <person name="Larimer F."/>
            <person name="Land M.L."/>
            <person name="Hauser L."/>
            <person name="Hemme C.L."/>
        </authorList>
    </citation>
    <scope>NUCLEOTIDE SEQUENCE [LARGE SCALE GENOMIC DNA]</scope>
    <source>
        <strain evidence="2 3">P7</strain>
    </source>
</reference>
<dbReference type="PATRIC" id="fig|536227.13.peg.1534"/>
<proteinExistence type="predicted"/>
<gene>
    <name evidence="2" type="ORF">CcarbDRAFT_2867</name>
</gene>
<evidence type="ECO:0000313" key="3">
    <source>
        <dbReference type="Proteomes" id="UP000004198"/>
    </source>
</evidence>
<evidence type="ECO:0008006" key="4">
    <source>
        <dbReference type="Google" id="ProtNLM"/>
    </source>
</evidence>
<dbReference type="EMBL" id="ACVI01000047">
    <property type="protein sequence ID" value="EET86674.1"/>
    <property type="molecule type" value="Genomic_DNA"/>
</dbReference>
<comment type="caution">
    <text evidence="2">The sequence shown here is derived from an EMBL/GenBank/DDBJ whole genome shotgun (WGS) entry which is preliminary data.</text>
</comment>
<dbReference type="KEGG" id="cck:Ccar_07300"/>
<organism evidence="2 3">
    <name type="scientific">Clostridium carboxidivorans P7</name>
    <dbReference type="NCBI Taxonomy" id="536227"/>
    <lineage>
        <taxon>Bacteria</taxon>
        <taxon>Bacillati</taxon>
        <taxon>Bacillota</taxon>
        <taxon>Clostridia</taxon>
        <taxon>Eubacteriales</taxon>
        <taxon>Clostridiaceae</taxon>
        <taxon>Clostridium</taxon>
    </lineage>
</organism>
<dbReference type="RefSeq" id="WP_007061752.1">
    <property type="nucleotide sequence ID" value="NZ_ACVI01000047.1"/>
</dbReference>
<feature type="compositionally biased region" description="Basic and acidic residues" evidence="1">
    <location>
        <begin position="60"/>
        <end position="74"/>
    </location>
</feature>
<name>C6PVQ0_9CLOT</name>
<dbReference type="AlphaFoldDB" id="C6PVQ0"/>